<dbReference type="InterPro" id="IPR001466">
    <property type="entry name" value="Beta-lactam-related"/>
</dbReference>
<evidence type="ECO:0000313" key="3">
    <source>
        <dbReference type="Proteomes" id="UP000295197"/>
    </source>
</evidence>
<organism evidence="2 3">
    <name type="scientific">Sphingobacterium alimentarium</name>
    <dbReference type="NCBI Taxonomy" id="797292"/>
    <lineage>
        <taxon>Bacteria</taxon>
        <taxon>Pseudomonadati</taxon>
        <taxon>Bacteroidota</taxon>
        <taxon>Sphingobacteriia</taxon>
        <taxon>Sphingobacteriales</taxon>
        <taxon>Sphingobacteriaceae</taxon>
        <taxon>Sphingobacterium</taxon>
    </lineage>
</organism>
<dbReference type="InterPro" id="IPR050491">
    <property type="entry name" value="AmpC-like"/>
</dbReference>
<protein>
    <submittedName>
        <fullName evidence="2">CubicO group peptidase (Beta-lactamase class C family)</fullName>
    </submittedName>
</protein>
<keyword evidence="3" id="KW-1185">Reference proteome</keyword>
<name>A0A4R3VPT8_9SPHI</name>
<accession>A0A4R3VPT8</accession>
<dbReference type="PANTHER" id="PTHR46825:SF9">
    <property type="entry name" value="BETA-LACTAMASE-RELATED DOMAIN-CONTAINING PROTEIN"/>
    <property type="match status" value="1"/>
</dbReference>
<dbReference type="OrthoDB" id="846150at2"/>
<gene>
    <name evidence="2" type="ORF">EDC17_10628</name>
</gene>
<dbReference type="Proteomes" id="UP000295197">
    <property type="component" value="Unassembled WGS sequence"/>
</dbReference>
<dbReference type="Pfam" id="PF00144">
    <property type="entry name" value="Beta-lactamase"/>
    <property type="match status" value="1"/>
</dbReference>
<dbReference type="AlphaFoldDB" id="A0A4R3VPT8"/>
<evidence type="ECO:0000313" key="2">
    <source>
        <dbReference type="EMBL" id="TCV06479.1"/>
    </source>
</evidence>
<feature type="domain" description="Beta-lactamase-related" evidence="1">
    <location>
        <begin position="9"/>
        <end position="337"/>
    </location>
</feature>
<dbReference type="SUPFAM" id="SSF56601">
    <property type="entry name" value="beta-lactamase/transpeptidase-like"/>
    <property type="match status" value="1"/>
</dbReference>
<evidence type="ECO:0000259" key="1">
    <source>
        <dbReference type="Pfam" id="PF00144"/>
    </source>
</evidence>
<dbReference type="EMBL" id="SMBZ01000062">
    <property type="protein sequence ID" value="TCV06479.1"/>
    <property type="molecule type" value="Genomic_DNA"/>
</dbReference>
<sequence>MLFGQDIKNQVQAIADQYKAVGVAYVVVKDGKVIMKDALGKSSIENNTPLDVDRHLFRIASISKSFTSTAIMQLVEKGKISLDDDFGDLVGFPIRNPNFPDKKITLRMVLSHTSSINDVNGYFELDVINPAKNPNWQKSYNSYEPGTDYQYCNLNFNMAGAVLERLTNVRFDTYIRQQILNPLGLQAGHCVDSLDQTRFASLYAYDSKEDAFEVQPLAYLPRREEISNYVMGESTPIFSPTGGLKISASDLAQYMMMHMNYGKLGKVKILGKKASKTMQKKVSEKEGYGLALLETNKLIEGQHLVGHTGSAYGLYSSMFFNPKEKYGFVVITNGCVPTSKDGNIALTSEIINLLYNELVK</sequence>
<dbReference type="Gene3D" id="3.40.710.10">
    <property type="entry name" value="DD-peptidase/beta-lactamase superfamily"/>
    <property type="match status" value="1"/>
</dbReference>
<dbReference type="InterPro" id="IPR012338">
    <property type="entry name" value="Beta-lactam/transpept-like"/>
</dbReference>
<reference evidence="2 3" key="1">
    <citation type="submission" date="2019-03" db="EMBL/GenBank/DDBJ databases">
        <title>Genomic Encyclopedia of Type Strains, Phase IV (KMG-IV): sequencing the most valuable type-strain genomes for metagenomic binning, comparative biology and taxonomic classification.</title>
        <authorList>
            <person name="Goeker M."/>
        </authorList>
    </citation>
    <scope>NUCLEOTIDE SEQUENCE [LARGE SCALE GENOMIC DNA]</scope>
    <source>
        <strain evidence="2 3">DSM 22362</strain>
    </source>
</reference>
<dbReference type="PANTHER" id="PTHR46825">
    <property type="entry name" value="D-ALANYL-D-ALANINE-CARBOXYPEPTIDASE/ENDOPEPTIDASE AMPH"/>
    <property type="match status" value="1"/>
</dbReference>
<proteinExistence type="predicted"/>
<comment type="caution">
    <text evidence="2">The sequence shown here is derived from an EMBL/GenBank/DDBJ whole genome shotgun (WGS) entry which is preliminary data.</text>
</comment>